<dbReference type="Proteomes" id="UP000502917">
    <property type="component" value="Segment"/>
</dbReference>
<dbReference type="EMBL" id="JF974306">
    <property type="protein sequence ID" value="AGF91332.1"/>
    <property type="molecule type" value="Genomic_DNA"/>
</dbReference>
<protein>
    <submittedName>
        <fullName evidence="1">Uncharacterized protein</fullName>
    </submittedName>
</protein>
<evidence type="ECO:0000313" key="2">
    <source>
        <dbReference type="Proteomes" id="UP000502917"/>
    </source>
</evidence>
<gene>
    <name evidence="1" type="ORF">CPYG_00037</name>
</gene>
<proteinExistence type="predicted"/>
<sequence length="74" mass="8944">MYRLTIHENNTGTIDFKTKEEVEAWIKEPYFEGVEWDYADYEVFHRTFFLEENTGQADARQQDITNFVWNENTA</sequence>
<name>M1PWW4_9CAUD</name>
<accession>M1PWW4</accession>
<evidence type="ECO:0000313" key="1">
    <source>
        <dbReference type="EMBL" id="AGF91332.1"/>
    </source>
</evidence>
<reference evidence="1 2" key="1">
    <citation type="submission" date="2010-12" db="EMBL/GenBank/DDBJ databases">
        <title>The Genome Sequence of Cyanophage P-SS1.</title>
        <authorList>
            <consortium name="The Broad Institute Genome Sequencing Platform"/>
            <person name="Henn M.R."/>
            <person name="Sullivan M.S."/>
            <person name="Osburne M.S."/>
            <person name="Levin J."/>
            <person name="Malboeuf C."/>
            <person name="Casali M."/>
            <person name="Russ C."/>
            <person name="Lennon N."/>
            <person name="Chapman S.B."/>
            <person name="Erlich R."/>
            <person name="Young S.K."/>
            <person name="Yandava C."/>
            <person name="Zeng Q."/>
            <person name="Alvarado L."/>
            <person name="Anderson S."/>
            <person name="Berlin A."/>
            <person name="Chen Z."/>
            <person name="Freedman E."/>
            <person name="Gellesch M."/>
            <person name="Goldberg J."/>
            <person name="Green L."/>
            <person name="Griggs A."/>
            <person name="Gujja S."/>
            <person name="Heilman E.R."/>
            <person name="Heiman D."/>
            <person name="Hollinger A."/>
            <person name="Howarth C."/>
            <person name="Larson L."/>
            <person name="Mehta T."/>
            <person name="Pearson M."/>
            <person name="Roberts A."/>
            <person name="Ryan E."/>
            <person name="Saif S."/>
            <person name="Shea T."/>
            <person name="Shenoy N."/>
            <person name="Sisk P."/>
            <person name="Stolte C."/>
            <person name="Sykes S."/>
            <person name="White J."/>
            <person name="Yu Q."/>
            <person name="Coleman M.L."/>
            <person name="Huang K.H."/>
            <person name="Weigele P.R."/>
            <person name="DeFrancesco A.S."/>
            <person name="Kern S.E."/>
            <person name="Thompson L.R."/>
            <person name="Fu R."/>
            <person name="Hombeck B."/>
            <person name="Chisholm S.W."/>
            <person name="Haas B."/>
            <person name="Nusbaum C."/>
            <person name="Birren B."/>
        </authorList>
    </citation>
    <scope>NUCLEOTIDE SEQUENCE [LARGE SCALE GENOMIC DNA]</scope>
    <source>
        <strain evidence="1 2">P-SS1</strain>
    </source>
</reference>
<organism evidence="1 2">
    <name type="scientific">Cyanophage P-SS1</name>
    <dbReference type="NCBI Taxonomy" id="889957"/>
    <lineage>
        <taxon>Viruses</taxon>
        <taxon>Duplodnaviria</taxon>
        <taxon>Heunggongvirae</taxon>
        <taxon>Uroviricota</taxon>
        <taxon>Caudoviricetes</taxon>
        <taxon>Pantevenvirales</taxon>
        <taxon>Kyanoviridae</taxon>
        <taxon>Ronodorvirus</taxon>
        <taxon>Ronodorvirus ssm4</taxon>
    </lineage>
</organism>